<dbReference type="InterPro" id="IPR003661">
    <property type="entry name" value="HisK_dim/P_dom"/>
</dbReference>
<keyword evidence="5" id="KW-0597">Phosphoprotein</keyword>
<keyword evidence="6" id="KW-0808">Transferase</keyword>
<dbReference type="InterPro" id="IPR025201">
    <property type="entry name" value="KdpD_TM"/>
</dbReference>
<dbReference type="InterPro" id="IPR004358">
    <property type="entry name" value="Sig_transdc_His_kin-like_C"/>
</dbReference>
<evidence type="ECO:0000256" key="2">
    <source>
        <dbReference type="ARBA" id="ARBA00004141"/>
    </source>
</evidence>
<dbReference type="PRINTS" id="PR00344">
    <property type="entry name" value="BCTRLSENSOR"/>
</dbReference>
<feature type="compositionally biased region" description="Low complexity" evidence="14">
    <location>
        <begin position="304"/>
        <end position="315"/>
    </location>
</feature>
<dbReference type="InterPro" id="IPR006016">
    <property type="entry name" value="UspA"/>
</dbReference>
<dbReference type="Pfam" id="PF00512">
    <property type="entry name" value="HisKA"/>
    <property type="match status" value="1"/>
</dbReference>
<feature type="transmembrane region" description="Helical" evidence="15">
    <location>
        <begin position="150"/>
        <end position="171"/>
    </location>
</feature>
<evidence type="ECO:0000256" key="7">
    <source>
        <dbReference type="ARBA" id="ARBA00022692"/>
    </source>
</evidence>
<feature type="transmembrane region" description="Helical" evidence="15">
    <location>
        <begin position="183"/>
        <end position="208"/>
    </location>
</feature>
<dbReference type="EMBL" id="JBHSDQ010000003">
    <property type="protein sequence ID" value="MFC4396457.1"/>
    <property type="molecule type" value="Genomic_DNA"/>
</dbReference>
<dbReference type="SUPFAM" id="SSF47384">
    <property type="entry name" value="Homodimeric domain of signal transducing histidine kinase"/>
    <property type="match status" value="1"/>
</dbReference>
<dbReference type="InterPro" id="IPR038318">
    <property type="entry name" value="KdpD_sf"/>
</dbReference>
<evidence type="ECO:0000256" key="15">
    <source>
        <dbReference type="SAM" id="Phobius"/>
    </source>
</evidence>
<keyword evidence="9" id="KW-0418">Kinase</keyword>
<evidence type="ECO:0000259" key="16">
    <source>
        <dbReference type="PROSITE" id="PS50109"/>
    </source>
</evidence>
<evidence type="ECO:0000313" key="18">
    <source>
        <dbReference type="Proteomes" id="UP001595778"/>
    </source>
</evidence>
<dbReference type="Gene3D" id="1.10.287.130">
    <property type="match status" value="1"/>
</dbReference>
<feature type="domain" description="Histidine kinase" evidence="16">
    <location>
        <begin position="432"/>
        <end position="648"/>
    </location>
</feature>
<evidence type="ECO:0000256" key="10">
    <source>
        <dbReference type="ARBA" id="ARBA00022840"/>
    </source>
</evidence>
<keyword evidence="8" id="KW-0547">Nucleotide-binding</keyword>
<keyword evidence="13 15" id="KW-0472">Membrane</keyword>
<feature type="region of interest" description="Disordered" evidence="14">
    <location>
        <begin position="650"/>
        <end position="671"/>
    </location>
</feature>
<evidence type="ECO:0000256" key="5">
    <source>
        <dbReference type="ARBA" id="ARBA00022553"/>
    </source>
</evidence>
<evidence type="ECO:0000256" key="8">
    <source>
        <dbReference type="ARBA" id="ARBA00022741"/>
    </source>
</evidence>
<evidence type="ECO:0000256" key="9">
    <source>
        <dbReference type="ARBA" id="ARBA00022777"/>
    </source>
</evidence>
<dbReference type="PANTHER" id="PTHR45569:SF1">
    <property type="entry name" value="SENSOR PROTEIN KDPD"/>
    <property type="match status" value="1"/>
</dbReference>
<accession>A0ABV8WI79</accession>
<keyword evidence="10" id="KW-0067">ATP-binding</keyword>
<dbReference type="Gene3D" id="3.40.50.620">
    <property type="entry name" value="HUPs"/>
    <property type="match status" value="1"/>
</dbReference>
<gene>
    <name evidence="17" type="ORF">ACFO0G_10180</name>
</gene>
<dbReference type="SUPFAM" id="SSF55874">
    <property type="entry name" value="ATPase domain of HSP90 chaperone/DNA topoisomerase II/histidine kinase"/>
    <property type="match status" value="1"/>
</dbReference>
<sequence length="671" mass="67850">MARERIVIGLNGSGDGDLLVHRAAKLLDRAGGGDVLAVHVRTPSGAQGESPHALESQRRLVAGLGGSYHALSSGDVAGALLDYAHAHNATHILVGQSRRRFAVLSGGSVEAKVVRGAGDIDVQVVPRPAVSKPTLSRGAGQRTALGRRRVMIGFALAAALPAGLQLLLAVFDHSVATAALLQLAGAVAIALVGGLWPAVAGALWSSVLVNYFSTPPLRDLAIHDPQDILSLAVFAGVAVAVAGVVDRSARRSKEAATARAEAATLADLALAASRDEDNLTGLLAEAVSVFGVTGAAVLARPGAGPSAGSVAATGSAGSGDGADTGMKHDAGADLGPGGWQVLAAAGNAVGRLGGPLGGLPGTGAPGTTVEQVDEETTLVLLGRDVPPSGRRLLAAFAVHVKAQLERRQLAATRTEMLRLAEGNAMRTAILRAVSHDLRTPLAGIKLAAGGLLQNGVSYTPAEQHDLLETIDACTDRLDLLVANLLDMSRITAQSVEPLLGPVRWSEAVEAALRGLPQGTVRVALPANMPPVDADPGLLERAVANILENALKYAAGTAVVVTGGAGGSVLDGHPCGELQIIDHGPGVPASKVVEMFRPFQRLDDTSPSTGIGLGLSVAQGFVQSMRGTLTARETPDGGLTMVIRLPLSTGVPAGDPAGGRPGVAHAAAGARP</sequence>
<dbReference type="SUPFAM" id="SSF52402">
    <property type="entry name" value="Adenine nucleotide alpha hydrolases-like"/>
    <property type="match status" value="1"/>
</dbReference>
<evidence type="ECO:0000256" key="11">
    <source>
        <dbReference type="ARBA" id="ARBA00022989"/>
    </source>
</evidence>
<dbReference type="Pfam" id="PF00582">
    <property type="entry name" value="Usp"/>
    <property type="match status" value="1"/>
</dbReference>
<dbReference type="Gene3D" id="3.30.565.10">
    <property type="entry name" value="Histidine kinase-like ATPase, C-terminal domain"/>
    <property type="match status" value="1"/>
</dbReference>
<dbReference type="Gene3D" id="1.20.120.620">
    <property type="entry name" value="Backbone structure of the membrane domain of e. Coli histidine kinase receptor kdpd"/>
    <property type="match status" value="1"/>
</dbReference>
<proteinExistence type="predicted"/>
<comment type="subcellular location">
    <subcellularLocation>
        <location evidence="3">Cell membrane</location>
    </subcellularLocation>
    <subcellularLocation>
        <location evidence="2">Membrane</location>
        <topology evidence="2">Multi-pass membrane protein</topology>
    </subcellularLocation>
</comment>
<keyword evidence="11 15" id="KW-1133">Transmembrane helix</keyword>
<dbReference type="SMART" id="SM00388">
    <property type="entry name" value="HisKA"/>
    <property type="match status" value="1"/>
</dbReference>
<dbReference type="CDD" id="cd00082">
    <property type="entry name" value="HisKA"/>
    <property type="match status" value="1"/>
</dbReference>
<keyword evidence="12" id="KW-0902">Two-component regulatory system</keyword>
<dbReference type="CDD" id="cd00075">
    <property type="entry name" value="HATPase"/>
    <property type="match status" value="1"/>
</dbReference>
<evidence type="ECO:0000256" key="6">
    <source>
        <dbReference type="ARBA" id="ARBA00022679"/>
    </source>
</evidence>
<protein>
    <recommendedName>
        <fullName evidence="4">histidine kinase</fullName>
        <ecNumber evidence="4">2.7.13.3</ecNumber>
    </recommendedName>
</protein>
<evidence type="ECO:0000256" key="13">
    <source>
        <dbReference type="ARBA" id="ARBA00023136"/>
    </source>
</evidence>
<dbReference type="Proteomes" id="UP001595778">
    <property type="component" value="Unassembled WGS sequence"/>
</dbReference>
<keyword evidence="18" id="KW-1185">Reference proteome</keyword>
<dbReference type="RefSeq" id="WP_376977361.1">
    <property type="nucleotide sequence ID" value="NZ_JBHSDQ010000003.1"/>
</dbReference>
<dbReference type="Pfam" id="PF13493">
    <property type="entry name" value="DUF4118"/>
    <property type="match status" value="1"/>
</dbReference>
<dbReference type="InterPro" id="IPR003594">
    <property type="entry name" value="HATPase_dom"/>
</dbReference>
<keyword evidence="7 15" id="KW-0812">Transmembrane</keyword>
<dbReference type="InterPro" id="IPR014729">
    <property type="entry name" value="Rossmann-like_a/b/a_fold"/>
</dbReference>
<evidence type="ECO:0000313" key="17">
    <source>
        <dbReference type="EMBL" id="MFC4396457.1"/>
    </source>
</evidence>
<dbReference type="SMART" id="SM00387">
    <property type="entry name" value="HATPase_c"/>
    <property type="match status" value="1"/>
</dbReference>
<dbReference type="PANTHER" id="PTHR45569">
    <property type="entry name" value="SENSOR PROTEIN KDPD"/>
    <property type="match status" value="1"/>
</dbReference>
<dbReference type="EC" id="2.7.13.3" evidence="4"/>
<evidence type="ECO:0000256" key="14">
    <source>
        <dbReference type="SAM" id="MobiDB-lite"/>
    </source>
</evidence>
<dbReference type="PROSITE" id="PS50109">
    <property type="entry name" value="HIS_KIN"/>
    <property type="match status" value="1"/>
</dbReference>
<dbReference type="Pfam" id="PF02518">
    <property type="entry name" value="HATPase_c"/>
    <property type="match status" value="1"/>
</dbReference>
<dbReference type="InterPro" id="IPR052023">
    <property type="entry name" value="Histidine_kinase_KdpD"/>
</dbReference>
<feature type="transmembrane region" description="Helical" evidence="15">
    <location>
        <begin position="228"/>
        <end position="245"/>
    </location>
</feature>
<evidence type="ECO:0000256" key="3">
    <source>
        <dbReference type="ARBA" id="ARBA00004236"/>
    </source>
</evidence>
<dbReference type="InterPro" id="IPR036097">
    <property type="entry name" value="HisK_dim/P_sf"/>
</dbReference>
<evidence type="ECO:0000256" key="1">
    <source>
        <dbReference type="ARBA" id="ARBA00000085"/>
    </source>
</evidence>
<feature type="region of interest" description="Disordered" evidence="14">
    <location>
        <begin position="304"/>
        <end position="329"/>
    </location>
</feature>
<comment type="caution">
    <text evidence="17">The sequence shown here is derived from an EMBL/GenBank/DDBJ whole genome shotgun (WGS) entry which is preliminary data.</text>
</comment>
<dbReference type="InterPro" id="IPR005467">
    <property type="entry name" value="His_kinase_dom"/>
</dbReference>
<name>A0ABV8WI79_9MICC</name>
<dbReference type="InterPro" id="IPR036890">
    <property type="entry name" value="HATPase_C_sf"/>
</dbReference>
<organism evidence="17 18">
    <name type="scientific">Arthrobacter sedimenti</name>
    <dbReference type="NCBI Taxonomy" id="2694931"/>
    <lineage>
        <taxon>Bacteria</taxon>
        <taxon>Bacillati</taxon>
        <taxon>Actinomycetota</taxon>
        <taxon>Actinomycetes</taxon>
        <taxon>Micrococcales</taxon>
        <taxon>Micrococcaceae</taxon>
        <taxon>Arthrobacter</taxon>
    </lineage>
</organism>
<evidence type="ECO:0000256" key="12">
    <source>
        <dbReference type="ARBA" id="ARBA00023012"/>
    </source>
</evidence>
<comment type="catalytic activity">
    <reaction evidence="1">
        <text>ATP + protein L-histidine = ADP + protein N-phospho-L-histidine.</text>
        <dbReference type="EC" id="2.7.13.3"/>
    </reaction>
</comment>
<reference evidence="18" key="1">
    <citation type="journal article" date="2019" name="Int. J. Syst. Evol. Microbiol.">
        <title>The Global Catalogue of Microorganisms (GCM) 10K type strain sequencing project: providing services to taxonomists for standard genome sequencing and annotation.</title>
        <authorList>
            <consortium name="The Broad Institute Genomics Platform"/>
            <consortium name="The Broad Institute Genome Sequencing Center for Infectious Disease"/>
            <person name="Wu L."/>
            <person name="Ma J."/>
        </authorList>
    </citation>
    <scope>NUCLEOTIDE SEQUENCE [LARGE SCALE GENOMIC DNA]</scope>
    <source>
        <strain evidence="18">PJ61</strain>
    </source>
</reference>
<evidence type="ECO:0000256" key="4">
    <source>
        <dbReference type="ARBA" id="ARBA00012438"/>
    </source>
</evidence>